<dbReference type="Pfam" id="PF04937">
    <property type="entry name" value="DUF659"/>
    <property type="match status" value="1"/>
</dbReference>
<dbReference type="Proteomes" id="UP000604825">
    <property type="component" value="Unassembled WGS sequence"/>
</dbReference>
<evidence type="ECO:0000256" key="3">
    <source>
        <dbReference type="ARBA" id="ARBA00022833"/>
    </source>
</evidence>
<dbReference type="SUPFAM" id="SSF53098">
    <property type="entry name" value="Ribonuclease H-like"/>
    <property type="match status" value="1"/>
</dbReference>
<organism evidence="6 7">
    <name type="scientific">Miscanthus lutarioriparius</name>
    <dbReference type="NCBI Taxonomy" id="422564"/>
    <lineage>
        <taxon>Eukaryota</taxon>
        <taxon>Viridiplantae</taxon>
        <taxon>Streptophyta</taxon>
        <taxon>Embryophyta</taxon>
        <taxon>Tracheophyta</taxon>
        <taxon>Spermatophyta</taxon>
        <taxon>Magnoliopsida</taxon>
        <taxon>Liliopsida</taxon>
        <taxon>Poales</taxon>
        <taxon>Poaceae</taxon>
        <taxon>PACMAD clade</taxon>
        <taxon>Panicoideae</taxon>
        <taxon>Andropogonodae</taxon>
        <taxon>Andropogoneae</taxon>
        <taxon>Saccharinae</taxon>
        <taxon>Miscanthus</taxon>
    </lineage>
</organism>
<sequence>MTALTSRCPPLLGLNLLRRNSDDVGWEYRVLVDANNKDKVKCNLCDKVVQGGIYRLKQHVAHEGQNATKCKARTSEALEAKEKCKKALNDAKRKREEKIVRELKLRDEVNVSRVGAIPFNACDNDEFKQIVEAIGQFGAGLEPPTQYDLRKTLLEEEYTRTKSLLQEREAEKLKNGCSIMTDAWIDRKRRSIMNLCTNCANGTCFISTKEMSNVSYTCEVVFELVDKAIEDIDSPLHLTAYLIAQKREIKEAFGNNESRFKEVIVVIDKKMKGRLDSPLHLTAYLLNPHYSYSNPSIFDEPIITEGFISCVETFYYHDEDKQDQATNIELKKF</sequence>
<feature type="domain" description="BED-type" evidence="5">
    <location>
        <begin position="20"/>
        <end position="77"/>
    </location>
</feature>
<dbReference type="InterPro" id="IPR007021">
    <property type="entry name" value="DUF659"/>
</dbReference>
<dbReference type="GO" id="GO:0008270">
    <property type="term" value="F:zinc ion binding"/>
    <property type="evidence" value="ECO:0007669"/>
    <property type="project" value="UniProtKB-KW"/>
</dbReference>
<evidence type="ECO:0000256" key="2">
    <source>
        <dbReference type="ARBA" id="ARBA00022771"/>
    </source>
</evidence>
<evidence type="ECO:0000313" key="6">
    <source>
        <dbReference type="EMBL" id="CAD6257414.1"/>
    </source>
</evidence>
<proteinExistence type="predicted"/>
<name>A0A811QMY9_9POAL</name>
<gene>
    <name evidence="6" type="ORF">NCGR_LOCUS40899</name>
</gene>
<reference evidence="6" key="1">
    <citation type="submission" date="2020-10" db="EMBL/GenBank/DDBJ databases">
        <authorList>
            <person name="Han B."/>
            <person name="Lu T."/>
            <person name="Zhao Q."/>
            <person name="Huang X."/>
            <person name="Zhao Y."/>
        </authorList>
    </citation>
    <scope>NUCLEOTIDE SEQUENCE</scope>
</reference>
<accession>A0A811QMY9</accession>
<dbReference type="OrthoDB" id="641895at2759"/>
<dbReference type="PANTHER" id="PTHR32166">
    <property type="entry name" value="OSJNBA0013A04.12 PROTEIN"/>
    <property type="match status" value="1"/>
</dbReference>
<evidence type="ECO:0000259" key="5">
    <source>
        <dbReference type="PROSITE" id="PS50808"/>
    </source>
</evidence>
<dbReference type="AlphaFoldDB" id="A0A811QMY9"/>
<protein>
    <recommendedName>
        <fullName evidence="5">BED-type domain-containing protein</fullName>
    </recommendedName>
</protein>
<keyword evidence="1" id="KW-0479">Metal-binding</keyword>
<dbReference type="EMBL" id="CAJGYO010000010">
    <property type="protein sequence ID" value="CAD6257414.1"/>
    <property type="molecule type" value="Genomic_DNA"/>
</dbReference>
<dbReference type="PROSITE" id="PS50808">
    <property type="entry name" value="ZF_BED"/>
    <property type="match status" value="1"/>
</dbReference>
<dbReference type="PANTHER" id="PTHR32166:SF74">
    <property type="entry name" value="OS05G0256350 PROTEIN"/>
    <property type="match status" value="1"/>
</dbReference>
<comment type="caution">
    <text evidence="6">The sequence shown here is derived from an EMBL/GenBank/DDBJ whole genome shotgun (WGS) entry which is preliminary data.</text>
</comment>
<evidence type="ECO:0000313" key="7">
    <source>
        <dbReference type="Proteomes" id="UP000604825"/>
    </source>
</evidence>
<evidence type="ECO:0000256" key="4">
    <source>
        <dbReference type="PROSITE-ProRule" id="PRU00027"/>
    </source>
</evidence>
<dbReference type="GO" id="GO:0003677">
    <property type="term" value="F:DNA binding"/>
    <property type="evidence" value="ECO:0007669"/>
    <property type="project" value="InterPro"/>
</dbReference>
<dbReference type="InterPro" id="IPR003656">
    <property type="entry name" value="Znf_BED"/>
</dbReference>
<keyword evidence="3" id="KW-0862">Zinc</keyword>
<keyword evidence="7" id="KW-1185">Reference proteome</keyword>
<keyword evidence="2 4" id="KW-0863">Zinc-finger</keyword>
<evidence type="ECO:0000256" key="1">
    <source>
        <dbReference type="ARBA" id="ARBA00022723"/>
    </source>
</evidence>
<dbReference type="InterPro" id="IPR012337">
    <property type="entry name" value="RNaseH-like_sf"/>
</dbReference>